<protein>
    <submittedName>
        <fullName evidence="1">Uncharacterized protein</fullName>
    </submittedName>
</protein>
<gene>
    <name evidence="1" type="ORF">O6H91_03G093700</name>
</gene>
<sequence>MNDLFTKSFTEVKARRYVDLKRGNLPDLEAGEGTEMTWVGGMEHNLAGFNEEVDGMKKGMEKIKQLLGKLQAANEDSKTVTKAQAMKALRTRMQTDVEEVLKLAKSTKVKLEGLDRSNKANRKLPGCEEGTPTDVTRISITNTLRKMLKDLMGDFQILRQNMMGEYRETIKRRYFTITGQHPDENTIEQIIETGESENFLQKAIQEQGKGQIIDIIAEIQERHDAVMEIEKNLLELHKILLDMAVLVEDQGEHLDEIEQQVYKASANVEMGANHLHDAKKNRKSLRKCLCMGIMLLFILIILIIIPVVAARLKKP</sequence>
<proteinExistence type="predicted"/>
<evidence type="ECO:0000313" key="2">
    <source>
        <dbReference type="Proteomes" id="UP001162992"/>
    </source>
</evidence>
<dbReference type="EMBL" id="CM055094">
    <property type="protein sequence ID" value="KAJ7563030.1"/>
    <property type="molecule type" value="Genomic_DNA"/>
</dbReference>
<dbReference type="Proteomes" id="UP001162992">
    <property type="component" value="Chromosome 3"/>
</dbReference>
<name>A0ACC2E9I9_DIPCM</name>
<accession>A0ACC2E9I9</accession>
<comment type="caution">
    <text evidence="1">The sequence shown here is derived from an EMBL/GenBank/DDBJ whole genome shotgun (WGS) entry which is preliminary data.</text>
</comment>
<reference evidence="2" key="1">
    <citation type="journal article" date="2024" name="Proc. Natl. Acad. Sci. U.S.A.">
        <title>Extraordinary preservation of gene collinearity over three hundred million years revealed in homosporous lycophytes.</title>
        <authorList>
            <person name="Li C."/>
            <person name="Wickell D."/>
            <person name="Kuo L.Y."/>
            <person name="Chen X."/>
            <person name="Nie B."/>
            <person name="Liao X."/>
            <person name="Peng D."/>
            <person name="Ji J."/>
            <person name="Jenkins J."/>
            <person name="Williams M."/>
            <person name="Shu S."/>
            <person name="Plott C."/>
            <person name="Barry K."/>
            <person name="Rajasekar S."/>
            <person name="Grimwood J."/>
            <person name="Han X."/>
            <person name="Sun S."/>
            <person name="Hou Z."/>
            <person name="He W."/>
            <person name="Dai G."/>
            <person name="Sun C."/>
            <person name="Schmutz J."/>
            <person name="Leebens-Mack J.H."/>
            <person name="Li F.W."/>
            <person name="Wang L."/>
        </authorList>
    </citation>
    <scope>NUCLEOTIDE SEQUENCE [LARGE SCALE GENOMIC DNA]</scope>
    <source>
        <strain evidence="2">cv. PW_Plant_1</strain>
    </source>
</reference>
<evidence type="ECO:0000313" key="1">
    <source>
        <dbReference type="EMBL" id="KAJ7563030.1"/>
    </source>
</evidence>
<organism evidence="1 2">
    <name type="scientific">Diphasiastrum complanatum</name>
    <name type="common">Issler's clubmoss</name>
    <name type="synonym">Lycopodium complanatum</name>
    <dbReference type="NCBI Taxonomy" id="34168"/>
    <lineage>
        <taxon>Eukaryota</taxon>
        <taxon>Viridiplantae</taxon>
        <taxon>Streptophyta</taxon>
        <taxon>Embryophyta</taxon>
        <taxon>Tracheophyta</taxon>
        <taxon>Lycopodiopsida</taxon>
        <taxon>Lycopodiales</taxon>
        <taxon>Lycopodiaceae</taxon>
        <taxon>Lycopodioideae</taxon>
        <taxon>Diphasiastrum</taxon>
    </lineage>
</organism>
<keyword evidence="2" id="KW-1185">Reference proteome</keyword>